<feature type="domain" description="Nodulin-like" evidence="6">
    <location>
        <begin position="8"/>
        <end position="265"/>
    </location>
</feature>
<reference evidence="8" key="2">
    <citation type="submission" date="2021-03" db="UniProtKB">
        <authorList>
            <consortium name="EnsemblPlants"/>
        </authorList>
    </citation>
    <scope>IDENTIFICATION</scope>
</reference>
<accession>A0A803M1C8</accession>
<feature type="transmembrane region" description="Helical" evidence="5">
    <location>
        <begin position="359"/>
        <end position="378"/>
    </location>
</feature>
<evidence type="ECO:0000256" key="3">
    <source>
        <dbReference type="ARBA" id="ARBA00022989"/>
    </source>
</evidence>
<proteinExistence type="predicted"/>
<comment type="subcellular location">
    <subcellularLocation>
        <location evidence="1">Membrane</location>
        <topology evidence="1">Multi-pass membrane protein</topology>
    </subcellularLocation>
</comment>
<evidence type="ECO:0000256" key="1">
    <source>
        <dbReference type="ARBA" id="ARBA00004141"/>
    </source>
</evidence>
<feature type="transmembrane region" description="Helical" evidence="5">
    <location>
        <begin position="215"/>
        <end position="235"/>
    </location>
</feature>
<evidence type="ECO:0000313" key="8">
    <source>
        <dbReference type="EnsemblPlants" id="AUR62021760-RA:cds"/>
    </source>
</evidence>
<dbReference type="EnsemblPlants" id="AUR62021760-RA">
    <property type="protein sequence ID" value="AUR62021760-RA:cds"/>
    <property type="gene ID" value="AUR62021760"/>
</dbReference>
<keyword evidence="3 5" id="KW-1133">Transmembrane helix</keyword>
<name>A0A803M1C8_CHEQI</name>
<dbReference type="OMA" id="FIWMATS"/>
<evidence type="ECO:0008006" key="10">
    <source>
        <dbReference type="Google" id="ProtNLM"/>
    </source>
</evidence>
<dbReference type="GO" id="GO:0016020">
    <property type="term" value="C:membrane"/>
    <property type="evidence" value="ECO:0007669"/>
    <property type="project" value="UniProtKB-SubCell"/>
</dbReference>
<dbReference type="InterPro" id="IPR036259">
    <property type="entry name" value="MFS_trans_sf"/>
</dbReference>
<feature type="transmembrane region" description="Helical" evidence="5">
    <location>
        <begin position="116"/>
        <end position="143"/>
    </location>
</feature>
<keyword evidence="4 5" id="KW-0472">Membrane</keyword>
<feature type="transmembrane region" description="Helical" evidence="5">
    <location>
        <begin position="448"/>
        <end position="469"/>
    </location>
</feature>
<evidence type="ECO:0000256" key="5">
    <source>
        <dbReference type="SAM" id="Phobius"/>
    </source>
</evidence>
<feature type="domain" description="NFD4 C-terminal" evidence="7">
    <location>
        <begin position="318"/>
        <end position="518"/>
    </location>
</feature>
<feature type="transmembrane region" description="Helical" evidence="5">
    <location>
        <begin position="12"/>
        <end position="35"/>
    </location>
</feature>
<dbReference type="PANTHER" id="PTHR21576:SF22">
    <property type="entry name" value="F25A4.25 PROTEIN"/>
    <property type="match status" value="1"/>
</dbReference>
<feature type="transmembrane region" description="Helical" evidence="5">
    <location>
        <begin position="181"/>
        <end position="203"/>
    </location>
</feature>
<dbReference type="Proteomes" id="UP000596660">
    <property type="component" value="Unplaced"/>
</dbReference>
<feature type="transmembrane region" description="Helical" evidence="5">
    <location>
        <begin position="155"/>
        <end position="175"/>
    </location>
</feature>
<feature type="transmembrane region" description="Helical" evidence="5">
    <location>
        <begin position="55"/>
        <end position="74"/>
    </location>
</feature>
<dbReference type="Gene3D" id="1.20.1250.20">
    <property type="entry name" value="MFS general substrate transporter like domains"/>
    <property type="match status" value="1"/>
</dbReference>
<protein>
    <recommendedName>
        <fullName evidence="10">Nodulin-like domain-containing protein</fullName>
    </recommendedName>
</protein>
<dbReference type="Pfam" id="PF23262">
    <property type="entry name" value="NFD4_C"/>
    <property type="match status" value="1"/>
</dbReference>
<dbReference type="PANTHER" id="PTHR21576">
    <property type="entry name" value="UNCHARACTERIZED NODULIN-LIKE PROTEIN"/>
    <property type="match status" value="1"/>
</dbReference>
<feature type="transmembrane region" description="Helical" evidence="5">
    <location>
        <begin position="489"/>
        <end position="512"/>
    </location>
</feature>
<dbReference type="SUPFAM" id="SSF103473">
    <property type="entry name" value="MFS general substrate transporter"/>
    <property type="match status" value="1"/>
</dbReference>
<organism evidence="8 9">
    <name type="scientific">Chenopodium quinoa</name>
    <name type="common">Quinoa</name>
    <dbReference type="NCBI Taxonomy" id="63459"/>
    <lineage>
        <taxon>Eukaryota</taxon>
        <taxon>Viridiplantae</taxon>
        <taxon>Streptophyta</taxon>
        <taxon>Embryophyta</taxon>
        <taxon>Tracheophyta</taxon>
        <taxon>Spermatophyta</taxon>
        <taxon>Magnoliopsida</taxon>
        <taxon>eudicotyledons</taxon>
        <taxon>Gunneridae</taxon>
        <taxon>Pentapetalae</taxon>
        <taxon>Caryophyllales</taxon>
        <taxon>Chenopodiaceae</taxon>
        <taxon>Chenopodioideae</taxon>
        <taxon>Atripliceae</taxon>
        <taxon>Chenopodium</taxon>
    </lineage>
</organism>
<dbReference type="CDD" id="cd17354">
    <property type="entry name" value="MFS_Mch1p_like"/>
    <property type="match status" value="1"/>
</dbReference>
<dbReference type="InterPro" id="IPR010658">
    <property type="entry name" value="Nodulin-like"/>
</dbReference>
<evidence type="ECO:0000259" key="6">
    <source>
        <dbReference type="Pfam" id="PF06813"/>
    </source>
</evidence>
<evidence type="ECO:0000259" key="7">
    <source>
        <dbReference type="Pfam" id="PF23262"/>
    </source>
</evidence>
<keyword evidence="9" id="KW-1185">Reference proteome</keyword>
<keyword evidence="2 5" id="KW-0812">Transmembrane</keyword>
<evidence type="ECO:0000313" key="9">
    <source>
        <dbReference type="Proteomes" id="UP000596660"/>
    </source>
</evidence>
<dbReference type="Gramene" id="AUR62021760-RA">
    <property type="protein sequence ID" value="AUR62021760-RA:cds"/>
    <property type="gene ID" value="AUR62021760"/>
</dbReference>
<reference evidence="8" key="1">
    <citation type="journal article" date="2017" name="Nature">
        <title>The genome of Chenopodium quinoa.</title>
        <authorList>
            <person name="Jarvis D.E."/>
            <person name="Ho Y.S."/>
            <person name="Lightfoot D.J."/>
            <person name="Schmoeckel S.M."/>
            <person name="Li B."/>
            <person name="Borm T.J.A."/>
            <person name="Ohyanagi H."/>
            <person name="Mineta K."/>
            <person name="Michell C.T."/>
            <person name="Saber N."/>
            <person name="Kharbatia N.M."/>
            <person name="Rupper R.R."/>
            <person name="Sharp A.R."/>
            <person name="Dally N."/>
            <person name="Boughton B.A."/>
            <person name="Woo Y.H."/>
            <person name="Gao G."/>
            <person name="Schijlen E.G.W.M."/>
            <person name="Guo X."/>
            <person name="Momin A.A."/>
            <person name="Negrao S."/>
            <person name="Al-Babili S."/>
            <person name="Gehring C."/>
            <person name="Roessner U."/>
            <person name="Jung C."/>
            <person name="Murphy K."/>
            <person name="Arold S.T."/>
            <person name="Gojobori T."/>
            <person name="van der Linden C.G."/>
            <person name="van Loo E.N."/>
            <person name="Jellen E.N."/>
            <person name="Maughan P.J."/>
            <person name="Tester M."/>
        </authorList>
    </citation>
    <scope>NUCLEOTIDE SEQUENCE [LARGE SCALE GENOMIC DNA]</scope>
    <source>
        <strain evidence="8">cv. PI 614886</strain>
    </source>
</reference>
<feature type="transmembrane region" description="Helical" evidence="5">
    <location>
        <begin position="319"/>
        <end position="339"/>
    </location>
</feature>
<feature type="transmembrane region" description="Helical" evidence="5">
    <location>
        <begin position="241"/>
        <end position="265"/>
    </location>
</feature>
<dbReference type="AlphaFoldDB" id="A0A803M1C8"/>
<sequence length="618" mass="67715">MDNIIGNRWVATVASIWIQATMGGSYVFGVYSPVLKSSQSYDQSTLDTVSVFKDIGANAGVLSGLLYAATAASSGPRRWRCFHGPWVVLAAGAVQCFLGYFFMWLAVVGLIPRPPMPLMCFFMFLAAHAQTFFSTANVVTGVLNFPEYNGTIVGILKGFLGLTGAMTIQVYQAFFKGNQSTFILMLALLPTTVTFTVMCLVRISPGSRPDDKKYLNRFSVVALALAAFIMTIIILENVIEFQRWACLVTVAVLIVLLSLPLKIAIEATRNENTYRVLLEGESPAESVAATEEYKVLPSASDEIQPVEESMDIIDATCSLNFWLLFIAMSCGMGSGLATINNMSQIGQSLGYDIVKTNTLISLWSIWNFLGRFGAGYISDILLRQKGLARPLMIAISLATMTAGHLVISLGFPGNLYIGTILVGICYGAQWSLMPTITAEIFGVKHMGTIFNTIGIASPIGTYFLSVWVIGNIYDRQARNTNTCYGVHCFMSSFFILAFVSFLGFLVALTLFFRTRAFYKCPFWPPIRGCHRLLQTSPLALLPRAWVVLAVGNIQCFLGYFLMWLAVVGFIPRPPVPLMCIFMFLAAHGPTFFSTATVVTGVLNFPDYSGTIVGIMKVI</sequence>
<feature type="domain" description="Nodulin-like" evidence="6">
    <location>
        <begin position="544"/>
        <end position="616"/>
    </location>
</feature>
<feature type="transmembrane region" description="Helical" evidence="5">
    <location>
        <begin position="86"/>
        <end position="110"/>
    </location>
</feature>
<feature type="transmembrane region" description="Helical" evidence="5">
    <location>
        <begin position="575"/>
        <end position="602"/>
    </location>
</feature>
<evidence type="ECO:0000256" key="2">
    <source>
        <dbReference type="ARBA" id="ARBA00022692"/>
    </source>
</evidence>
<feature type="transmembrane region" description="Helical" evidence="5">
    <location>
        <begin position="544"/>
        <end position="569"/>
    </location>
</feature>
<evidence type="ECO:0000256" key="4">
    <source>
        <dbReference type="ARBA" id="ARBA00023136"/>
    </source>
</evidence>
<dbReference type="InterPro" id="IPR056555">
    <property type="entry name" value="NFD4_C"/>
</dbReference>
<dbReference type="Pfam" id="PF06813">
    <property type="entry name" value="Nodulin-like"/>
    <property type="match status" value="2"/>
</dbReference>